<dbReference type="HOGENOM" id="CLU_2168367_0_0_5"/>
<dbReference type="EMBL" id="CP000248">
    <property type="protein sequence ID" value="ABD27191.1"/>
    <property type="molecule type" value="Genomic_DNA"/>
</dbReference>
<keyword evidence="3" id="KW-1185">Reference proteome</keyword>
<accession>Q2G4N2</accession>
<dbReference type="KEGG" id="nar:Saro_2755"/>
<keyword evidence="1" id="KW-0732">Signal</keyword>
<gene>
    <name evidence="2" type="ordered locus">Saro_2755</name>
</gene>
<feature type="signal peptide" evidence="1">
    <location>
        <begin position="1"/>
        <end position="27"/>
    </location>
</feature>
<dbReference type="AlphaFoldDB" id="Q2G4N2"/>
<name>Q2G4N2_NOVAD</name>
<dbReference type="STRING" id="279238.Saro_2755"/>
<protein>
    <submittedName>
        <fullName evidence="2">Uncharacterized protein</fullName>
    </submittedName>
</protein>
<proteinExistence type="predicted"/>
<reference evidence="3" key="1">
    <citation type="submission" date="2006-01" db="EMBL/GenBank/DDBJ databases">
        <title>Complete sequence of Novosphingobium aromaticivorans DSM 12444.</title>
        <authorList>
            <consortium name="US DOE Joint Genome Institute"/>
            <person name="Copeland A."/>
            <person name="Lucas S."/>
            <person name="Lapidus A."/>
            <person name="Barry K."/>
            <person name="Detter J.C."/>
            <person name="Glavina T."/>
            <person name="Hammon N."/>
            <person name="Israni S."/>
            <person name="Pitluck S."/>
            <person name="Chain P."/>
            <person name="Malfatti S."/>
            <person name="Shin M."/>
            <person name="Vergez L."/>
            <person name="Schmutz J."/>
            <person name="Larimer F."/>
            <person name="Land M."/>
            <person name="Kyrpides N."/>
            <person name="Ivanova N."/>
            <person name="Fredrickson J."/>
            <person name="Balkwill D."/>
            <person name="Romine M.F."/>
            <person name="Richardson P."/>
        </authorList>
    </citation>
    <scope>NUCLEOTIDE SEQUENCE [LARGE SCALE GENOMIC DNA]</scope>
    <source>
        <strain evidence="3">ATCC 700278 / DSM 12444 / CCUG 56034 / CIP 105152 / NBRC 16084 / F199</strain>
    </source>
</reference>
<feature type="chain" id="PRO_5004207892" evidence="1">
    <location>
        <begin position="28"/>
        <end position="110"/>
    </location>
</feature>
<dbReference type="Proteomes" id="UP000009134">
    <property type="component" value="Chromosome"/>
</dbReference>
<organism evidence="2 3">
    <name type="scientific">Novosphingobium aromaticivorans (strain ATCC 700278 / DSM 12444 / CCUG 56034 / CIP 105152 / NBRC 16084 / F199)</name>
    <dbReference type="NCBI Taxonomy" id="279238"/>
    <lineage>
        <taxon>Bacteria</taxon>
        <taxon>Pseudomonadati</taxon>
        <taxon>Pseudomonadota</taxon>
        <taxon>Alphaproteobacteria</taxon>
        <taxon>Sphingomonadales</taxon>
        <taxon>Sphingomonadaceae</taxon>
        <taxon>Novosphingobium</taxon>
    </lineage>
</organism>
<evidence type="ECO:0000256" key="1">
    <source>
        <dbReference type="SAM" id="SignalP"/>
    </source>
</evidence>
<evidence type="ECO:0000313" key="2">
    <source>
        <dbReference type="EMBL" id="ABD27191.1"/>
    </source>
</evidence>
<sequence length="110" mass="12036">MLKHGLMRLVLALLAFALSALPMAANAELSTQHSRSAAMSSTMDYCDMSSDHDNSKRTSNCFSTVCMAIILPEQERAASFIGEPTILAPMYDRIDLAFDAGIDPPPPRFR</sequence>
<evidence type="ECO:0000313" key="3">
    <source>
        <dbReference type="Proteomes" id="UP000009134"/>
    </source>
</evidence>